<comment type="caution">
    <text evidence="1">The sequence shown here is derived from an EMBL/GenBank/DDBJ whole genome shotgun (WGS) entry which is preliminary data.</text>
</comment>
<reference evidence="1" key="1">
    <citation type="submission" date="2019-08" db="EMBL/GenBank/DDBJ databases">
        <authorList>
            <person name="Kucharzyk K."/>
            <person name="Murdoch R.W."/>
            <person name="Higgins S."/>
            <person name="Loffler F."/>
        </authorList>
    </citation>
    <scope>NUCLEOTIDE SEQUENCE</scope>
</reference>
<gene>
    <name evidence="1" type="ORF">SDC9_187072</name>
</gene>
<accession>A0A645HTR5</accession>
<evidence type="ECO:0000313" key="1">
    <source>
        <dbReference type="EMBL" id="MPN39544.1"/>
    </source>
</evidence>
<protein>
    <submittedName>
        <fullName evidence="1">Uncharacterized protein</fullName>
    </submittedName>
</protein>
<proteinExistence type="predicted"/>
<name>A0A645HTR5_9ZZZZ</name>
<sequence length="90" mass="9961">MYRQGIAGIDARHFFRLLAVCDAGLVFLHHLYGRFVVGADPFLDITSNNDAIFVGNKNAAADNLARTFGDILGHLLKHRKTTPGLFYSRA</sequence>
<dbReference type="AlphaFoldDB" id="A0A645HTR5"/>
<organism evidence="1">
    <name type="scientific">bioreactor metagenome</name>
    <dbReference type="NCBI Taxonomy" id="1076179"/>
    <lineage>
        <taxon>unclassified sequences</taxon>
        <taxon>metagenomes</taxon>
        <taxon>ecological metagenomes</taxon>
    </lineage>
</organism>
<dbReference type="EMBL" id="VSSQ01095422">
    <property type="protein sequence ID" value="MPN39544.1"/>
    <property type="molecule type" value="Genomic_DNA"/>
</dbReference>